<dbReference type="Proteomes" id="UP001252186">
    <property type="component" value="Unassembled WGS sequence"/>
</dbReference>
<accession>A0ABU2Y285</accession>
<dbReference type="RefSeq" id="WP_311591981.1">
    <property type="nucleotide sequence ID" value="NZ_JAVRHV010000001.1"/>
</dbReference>
<reference evidence="1 2" key="1">
    <citation type="submission" date="2023-09" db="EMBL/GenBank/DDBJ databases">
        <authorList>
            <person name="Rey-Velasco X."/>
        </authorList>
    </citation>
    <scope>NUCLEOTIDE SEQUENCE [LARGE SCALE GENOMIC DNA]</scope>
    <source>
        <strain evidence="1 2">P050</strain>
    </source>
</reference>
<keyword evidence="2" id="KW-1185">Reference proteome</keyword>
<name>A0ABU2Y285_9FLAO</name>
<evidence type="ECO:0000313" key="1">
    <source>
        <dbReference type="EMBL" id="MDT0552147.1"/>
    </source>
</evidence>
<dbReference type="EMBL" id="JAVRHV010000001">
    <property type="protein sequence ID" value="MDT0552147.1"/>
    <property type="molecule type" value="Genomic_DNA"/>
</dbReference>
<gene>
    <name evidence="1" type="ORF">RM519_02705</name>
</gene>
<evidence type="ECO:0000313" key="2">
    <source>
        <dbReference type="Proteomes" id="UP001252186"/>
    </source>
</evidence>
<sequence>MNTQLLESTFYKNISKLFYAFMAIDKHVRREEYRACMHQLKETWPEKEGAVSIEQQLKKLIVNKENAMHCFLNFESYYKSHHFLFSIEFKKSIKNTAGIIASAFGSKNKSELILLAKLQLLMK</sequence>
<proteinExistence type="predicted"/>
<comment type="caution">
    <text evidence="1">The sequence shown here is derived from an EMBL/GenBank/DDBJ whole genome shotgun (WGS) entry which is preliminary data.</text>
</comment>
<organism evidence="1 2">
    <name type="scientific">Urechidicola vernalis</name>
    <dbReference type="NCBI Taxonomy" id="3075600"/>
    <lineage>
        <taxon>Bacteria</taxon>
        <taxon>Pseudomonadati</taxon>
        <taxon>Bacteroidota</taxon>
        <taxon>Flavobacteriia</taxon>
        <taxon>Flavobacteriales</taxon>
        <taxon>Flavobacteriaceae</taxon>
        <taxon>Urechidicola</taxon>
    </lineage>
</organism>
<protein>
    <submittedName>
        <fullName evidence="1">Uncharacterized protein</fullName>
    </submittedName>
</protein>